<feature type="domain" description="DUF6438" evidence="1">
    <location>
        <begin position="13"/>
        <end position="129"/>
    </location>
</feature>
<reference evidence="2 3" key="1">
    <citation type="submission" date="2019-06" db="EMBL/GenBank/DDBJ databases">
        <title>Genome of Acinetobacter radioresistens APH1, a phenol degrading strain.</title>
        <authorList>
            <person name="Liu Y."/>
        </authorList>
    </citation>
    <scope>NUCLEOTIDE SEQUENCE [LARGE SCALE GENOMIC DNA]</scope>
    <source>
        <strain evidence="2 3">APH1</strain>
    </source>
</reference>
<evidence type="ECO:0000259" key="1">
    <source>
        <dbReference type="Pfam" id="PF20033"/>
    </source>
</evidence>
<dbReference type="RefSeq" id="WP_010700138.1">
    <property type="nucleotide sequence ID" value="NZ_CP027365.1"/>
</dbReference>
<dbReference type="AlphaFoldDB" id="A0A8H2JZV9"/>
<comment type="caution">
    <text evidence="2">The sequence shown here is derived from an EMBL/GenBank/DDBJ whole genome shotgun (WGS) entry which is preliminary data.</text>
</comment>
<accession>A0A8H2JZV9</accession>
<dbReference type="Proteomes" id="UP000314285">
    <property type="component" value="Unassembled WGS sequence"/>
</dbReference>
<organism evidence="2 3">
    <name type="scientific">Acinetobacter radioresistens</name>
    <dbReference type="NCBI Taxonomy" id="40216"/>
    <lineage>
        <taxon>Bacteria</taxon>
        <taxon>Pseudomonadati</taxon>
        <taxon>Pseudomonadota</taxon>
        <taxon>Gammaproteobacteria</taxon>
        <taxon>Moraxellales</taxon>
        <taxon>Moraxellaceae</taxon>
        <taxon>Acinetobacter</taxon>
    </lineage>
</organism>
<dbReference type="InterPro" id="IPR045497">
    <property type="entry name" value="DUF6438"/>
</dbReference>
<dbReference type="Pfam" id="PF20033">
    <property type="entry name" value="DUF6438"/>
    <property type="match status" value="1"/>
</dbReference>
<gene>
    <name evidence="2" type="ORF">FHY67_12650</name>
</gene>
<evidence type="ECO:0000313" key="3">
    <source>
        <dbReference type="Proteomes" id="UP000314285"/>
    </source>
</evidence>
<dbReference type="EMBL" id="VFBM01000012">
    <property type="protein sequence ID" value="TNX86388.1"/>
    <property type="molecule type" value="Genomic_DNA"/>
</dbReference>
<proteinExistence type="predicted"/>
<evidence type="ECO:0000313" key="2">
    <source>
        <dbReference type="EMBL" id="TNX86388.1"/>
    </source>
</evidence>
<name>A0A8H2JZV9_ACIRA</name>
<protein>
    <recommendedName>
        <fullName evidence="1">DUF6438 domain-containing protein</fullName>
    </recommendedName>
</protein>
<sequence length="140" mass="15755">MSYPDQNRIVEETISYSTSRCFGACPVYSVTIQPSGAVHFNGERFTKVVGEQDIIVSPGIYKKLSSQLSRYKPAPGKVENNYNCVNKATDHQTVSFVWTDKSGVETKLDHYMGCMNSSDKSFNQFIEQLPEMLGINDLIR</sequence>